<proteinExistence type="predicted"/>
<dbReference type="EMBL" id="NHNI01000001">
    <property type="protein sequence ID" value="OZY87065.1"/>
    <property type="molecule type" value="Genomic_DNA"/>
</dbReference>
<dbReference type="InterPro" id="IPR010538">
    <property type="entry name" value="DHOR"/>
</dbReference>
<evidence type="ECO:0000256" key="5">
    <source>
        <dbReference type="SAM" id="SignalP"/>
    </source>
</evidence>
<reference evidence="8" key="1">
    <citation type="submission" date="2017-05" db="EMBL/GenBank/DDBJ databases">
        <authorList>
            <person name="Barney B.M."/>
        </authorList>
    </citation>
    <scope>NUCLEOTIDE SEQUENCE [LARGE SCALE GENOMIC DNA]</scope>
    <source>
        <strain evidence="8">PSBB022</strain>
    </source>
</reference>
<sequence>MTCRTAGILFLLLLVTKTLPANAEPLAGNLSKVPSADHHVTDNQTREAYTQPFADLTNAELAQFFRGRSLFRQSWVIAPASGTAVGLGPLYNRIACVSCHLKNGRGRAPDNAHERLQSMLVRLSVPGTTLHGAPKPHLRYGNQFNEEGIPGVPGEGRVQIHWQYHKVTFADGTIIRLRKPQLHFSELHYGTLHEQQPLLTSARIGPVVYGLGLLEAVDENELQTLAQQPKPDGVTGNLNRVWDIASQQIRHGRFGAKANVASLRSQIAEAMHGDLGITSTLLPQENCQPQQTACLHAARGGTPELTDEQLTDLEFYLRYLAVPTRRHRNDPQVKAGEKIFIETGCAVCHRTELRTAKNYPHKHLADLRIHPYTDLLLHDMGEGLADNRPDFQATGREWRTSPLWGIGLTAFISEYQAYLHDGRAQSLTEAILWHGGEAQTARERYRHLSQQNRDVLEQFLLSL</sequence>
<organism evidence="7 8">
    <name type="scientific">Cellvibrio mixtus</name>
    <dbReference type="NCBI Taxonomy" id="39650"/>
    <lineage>
        <taxon>Bacteria</taxon>
        <taxon>Pseudomonadati</taxon>
        <taxon>Pseudomonadota</taxon>
        <taxon>Gammaproteobacteria</taxon>
        <taxon>Cellvibrionales</taxon>
        <taxon>Cellvibrionaceae</taxon>
        <taxon>Cellvibrio</taxon>
    </lineage>
</organism>
<dbReference type="InterPro" id="IPR051395">
    <property type="entry name" value="Cytochrome_c_Peroxidase/MauG"/>
</dbReference>
<dbReference type="RefSeq" id="WP_094984561.1">
    <property type="nucleotide sequence ID" value="NZ_NHNI01000001.1"/>
</dbReference>
<evidence type="ECO:0000313" key="7">
    <source>
        <dbReference type="EMBL" id="OZY87065.1"/>
    </source>
</evidence>
<keyword evidence="2 4" id="KW-0479">Metal-binding</keyword>
<keyword evidence="3 4" id="KW-0408">Iron</keyword>
<dbReference type="PANTHER" id="PTHR30600:SF4">
    <property type="entry name" value="CYTOCHROME C DOMAIN-CONTAINING PROTEIN"/>
    <property type="match status" value="1"/>
</dbReference>
<dbReference type="Gene3D" id="1.10.760.10">
    <property type="entry name" value="Cytochrome c-like domain"/>
    <property type="match status" value="1"/>
</dbReference>
<dbReference type="Pfam" id="PF06537">
    <property type="entry name" value="DHOR"/>
    <property type="match status" value="1"/>
</dbReference>
<evidence type="ECO:0000256" key="3">
    <source>
        <dbReference type="ARBA" id="ARBA00023004"/>
    </source>
</evidence>
<keyword evidence="5" id="KW-0732">Signal</keyword>
<evidence type="ECO:0000259" key="6">
    <source>
        <dbReference type="PROSITE" id="PS51007"/>
    </source>
</evidence>
<keyword evidence="1 4" id="KW-0349">Heme</keyword>
<accession>A0A266QB45</accession>
<dbReference type="PANTHER" id="PTHR30600">
    <property type="entry name" value="CYTOCHROME C PEROXIDASE-RELATED"/>
    <property type="match status" value="1"/>
</dbReference>
<dbReference type="PROSITE" id="PS51007">
    <property type="entry name" value="CYTC"/>
    <property type="match status" value="1"/>
</dbReference>
<keyword evidence="8" id="KW-1185">Reference proteome</keyword>
<dbReference type="GO" id="GO:0046872">
    <property type="term" value="F:metal ion binding"/>
    <property type="evidence" value="ECO:0007669"/>
    <property type="project" value="UniProtKB-KW"/>
</dbReference>
<dbReference type="InterPro" id="IPR036909">
    <property type="entry name" value="Cyt_c-like_dom_sf"/>
</dbReference>
<gene>
    <name evidence="7" type="ORF">CBP51_08790</name>
</gene>
<dbReference type="InterPro" id="IPR009056">
    <property type="entry name" value="Cyt_c-like_dom"/>
</dbReference>
<protein>
    <submittedName>
        <fullName evidence="7">Thiol oxidoreductase</fullName>
    </submittedName>
</protein>
<dbReference type="AlphaFoldDB" id="A0A266QB45"/>
<evidence type="ECO:0000256" key="1">
    <source>
        <dbReference type="ARBA" id="ARBA00022617"/>
    </source>
</evidence>
<comment type="caution">
    <text evidence="7">The sequence shown here is derived from an EMBL/GenBank/DDBJ whole genome shotgun (WGS) entry which is preliminary data.</text>
</comment>
<dbReference type="SUPFAM" id="SSF46626">
    <property type="entry name" value="Cytochrome c"/>
    <property type="match status" value="1"/>
</dbReference>
<feature type="signal peptide" evidence="5">
    <location>
        <begin position="1"/>
        <end position="23"/>
    </location>
</feature>
<name>A0A266QB45_9GAMM</name>
<evidence type="ECO:0000256" key="2">
    <source>
        <dbReference type="ARBA" id="ARBA00022723"/>
    </source>
</evidence>
<feature type="domain" description="Cytochrome c" evidence="6">
    <location>
        <begin position="331"/>
        <end position="463"/>
    </location>
</feature>
<evidence type="ECO:0000256" key="4">
    <source>
        <dbReference type="PROSITE-ProRule" id="PRU00433"/>
    </source>
</evidence>
<feature type="chain" id="PRO_5012221681" evidence="5">
    <location>
        <begin position="24"/>
        <end position="463"/>
    </location>
</feature>
<evidence type="ECO:0000313" key="8">
    <source>
        <dbReference type="Proteomes" id="UP000216101"/>
    </source>
</evidence>
<dbReference type="Proteomes" id="UP000216101">
    <property type="component" value="Unassembled WGS sequence"/>
</dbReference>
<dbReference type="GO" id="GO:0009055">
    <property type="term" value="F:electron transfer activity"/>
    <property type="evidence" value="ECO:0007669"/>
    <property type="project" value="InterPro"/>
</dbReference>
<dbReference type="GO" id="GO:0020037">
    <property type="term" value="F:heme binding"/>
    <property type="evidence" value="ECO:0007669"/>
    <property type="project" value="InterPro"/>
</dbReference>
<dbReference type="GO" id="GO:0004130">
    <property type="term" value="F:cytochrome-c peroxidase activity"/>
    <property type="evidence" value="ECO:0007669"/>
    <property type="project" value="TreeGrafter"/>
</dbReference>
<dbReference type="PIRSF" id="PIRSF028099">
    <property type="entry name" value="DUF1111"/>
    <property type="match status" value="1"/>
</dbReference>